<dbReference type="OrthoDB" id="5081505at2759"/>
<sequence>METIAQMLAIYRGRIGFWVNRLSGVAETGCPSITNRHFRQLVSRGLKHMLEADPTQEAMAMHISQNDVLTMTLGPSIGHSQITIGVDTTYPVSTLTTTLITPLDTTNHHPTTNR</sequence>
<evidence type="ECO:0000313" key="1">
    <source>
        <dbReference type="EMBL" id="RMJ15974.1"/>
    </source>
</evidence>
<accession>A0A3M2SEK0</accession>
<dbReference type="EMBL" id="NKUJ01000055">
    <property type="protein sequence ID" value="RMJ15974.1"/>
    <property type="molecule type" value="Genomic_DNA"/>
</dbReference>
<dbReference type="Proteomes" id="UP000277212">
    <property type="component" value="Unassembled WGS sequence"/>
</dbReference>
<keyword evidence="2" id="KW-1185">Reference proteome</keyword>
<protein>
    <submittedName>
        <fullName evidence="1">Uncharacterized protein</fullName>
    </submittedName>
</protein>
<gene>
    <name evidence="1" type="ORF">CDV36_004335</name>
</gene>
<name>A0A3M2SEK0_9HYPO</name>
<comment type="caution">
    <text evidence="1">The sequence shown here is derived from an EMBL/GenBank/DDBJ whole genome shotgun (WGS) entry which is preliminary data.</text>
</comment>
<dbReference type="AlphaFoldDB" id="A0A3M2SEK0"/>
<proteinExistence type="predicted"/>
<evidence type="ECO:0000313" key="2">
    <source>
        <dbReference type="Proteomes" id="UP000277212"/>
    </source>
</evidence>
<organism evidence="1 2">
    <name type="scientific">Fusarium kuroshium</name>
    <dbReference type="NCBI Taxonomy" id="2010991"/>
    <lineage>
        <taxon>Eukaryota</taxon>
        <taxon>Fungi</taxon>
        <taxon>Dikarya</taxon>
        <taxon>Ascomycota</taxon>
        <taxon>Pezizomycotina</taxon>
        <taxon>Sordariomycetes</taxon>
        <taxon>Hypocreomycetidae</taxon>
        <taxon>Hypocreales</taxon>
        <taxon>Nectriaceae</taxon>
        <taxon>Fusarium</taxon>
        <taxon>Fusarium solani species complex</taxon>
    </lineage>
</organism>
<reference evidence="1 2" key="1">
    <citation type="submission" date="2017-06" db="EMBL/GenBank/DDBJ databases">
        <title>Comparative genomic analysis of Ambrosia Fusariam Clade fungi.</title>
        <authorList>
            <person name="Stajich J.E."/>
            <person name="Carrillo J."/>
            <person name="Kijimoto T."/>
            <person name="Eskalen A."/>
            <person name="O'Donnell K."/>
            <person name="Kasson M."/>
        </authorList>
    </citation>
    <scope>NUCLEOTIDE SEQUENCE [LARGE SCALE GENOMIC DNA]</scope>
    <source>
        <strain evidence="1">UCR3666</strain>
    </source>
</reference>